<evidence type="ECO:0000256" key="7">
    <source>
        <dbReference type="SAM" id="SignalP"/>
    </source>
</evidence>
<proteinExistence type="predicted"/>
<evidence type="ECO:0000256" key="4">
    <source>
        <dbReference type="ARBA" id="ARBA00022989"/>
    </source>
</evidence>
<feature type="transmembrane region" description="Helical" evidence="6">
    <location>
        <begin position="130"/>
        <end position="149"/>
    </location>
</feature>
<dbReference type="GO" id="GO:0005794">
    <property type="term" value="C:Golgi apparatus"/>
    <property type="evidence" value="ECO:0000318"/>
    <property type="project" value="GO_Central"/>
</dbReference>
<comment type="subcellular location">
    <subcellularLocation>
        <location evidence="1">Membrane</location>
        <topology evidence="1">Multi-pass membrane protein</topology>
    </subcellularLocation>
</comment>
<evidence type="ECO:0000313" key="11">
    <source>
        <dbReference type="Proteomes" id="UP000235145"/>
    </source>
</evidence>
<feature type="chain" id="PRO_5040283814" description="Transmembrane protein" evidence="7">
    <location>
        <begin position="25"/>
        <end position="332"/>
    </location>
</feature>
<keyword evidence="11" id="KW-1185">Reference proteome</keyword>
<feature type="domain" description="CAND6/7 N-terminal" evidence="9">
    <location>
        <begin position="30"/>
        <end position="112"/>
    </location>
</feature>
<dbReference type="GO" id="GO:0016020">
    <property type="term" value="C:membrane"/>
    <property type="evidence" value="ECO:0000318"/>
    <property type="project" value="GO_Central"/>
</dbReference>
<dbReference type="InterPro" id="IPR054103">
    <property type="entry name" value="CAND6-7_N"/>
</dbReference>
<dbReference type="AlphaFoldDB" id="A0A9R1VRL3"/>
<feature type="signal peptide" evidence="7">
    <location>
        <begin position="1"/>
        <end position="24"/>
    </location>
</feature>
<accession>A0A9R1VRL3</accession>
<dbReference type="EMBL" id="NBSK02000004">
    <property type="protein sequence ID" value="KAJ0209667.1"/>
    <property type="molecule type" value="Genomic_DNA"/>
</dbReference>
<name>A0A9R1VRL3_LACSA</name>
<feature type="transmembrane region" description="Helical" evidence="6">
    <location>
        <begin position="103"/>
        <end position="121"/>
    </location>
</feature>
<evidence type="ECO:0000256" key="3">
    <source>
        <dbReference type="ARBA" id="ARBA00022729"/>
    </source>
</evidence>
<sequence length="332" mass="38537">MRIFRKIIVVVLLLFFLFSAPSTAEIISKKLRSDNRSTILFSEFGFSHTGHVSFDISSVSVNSNLPEPDPSRIGFFLLSFKVEDDYLQESRKNLELCPLDNNFISLLFTFQDHGFWIFVCFKNKLCFHKIHLVMGVILVVTLIHVMSAAADQHYLKVTGIYGWDVLFYILRFIRTVLCFTLIVLISGGWCLWNPSLQEREKIVLLVVFLFQNIGFIHFDFLTCFVIFVPIYRLYILLNETCEVDGNAARHLAKLLSFTKVVSVYLFMRIVVNGFADDVVYEWSWVINAGEEIVNLVFCMVMFYMYRPFVSDDDEEKTARMGLLDEEYGVRNS</sequence>
<protein>
    <recommendedName>
        <fullName evidence="12">Transmembrane protein</fullName>
    </recommendedName>
</protein>
<keyword evidence="2 6" id="KW-0812">Transmembrane</keyword>
<organism evidence="10 11">
    <name type="scientific">Lactuca sativa</name>
    <name type="common">Garden lettuce</name>
    <dbReference type="NCBI Taxonomy" id="4236"/>
    <lineage>
        <taxon>Eukaryota</taxon>
        <taxon>Viridiplantae</taxon>
        <taxon>Streptophyta</taxon>
        <taxon>Embryophyta</taxon>
        <taxon>Tracheophyta</taxon>
        <taxon>Spermatophyta</taxon>
        <taxon>Magnoliopsida</taxon>
        <taxon>eudicotyledons</taxon>
        <taxon>Gunneridae</taxon>
        <taxon>Pentapetalae</taxon>
        <taxon>asterids</taxon>
        <taxon>campanulids</taxon>
        <taxon>Asterales</taxon>
        <taxon>Asteraceae</taxon>
        <taxon>Cichorioideae</taxon>
        <taxon>Cichorieae</taxon>
        <taxon>Lactucinae</taxon>
        <taxon>Lactuca</taxon>
    </lineage>
</organism>
<evidence type="ECO:0000256" key="2">
    <source>
        <dbReference type="ARBA" id="ARBA00022692"/>
    </source>
</evidence>
<keyword evidence="3 7" id="KW-0732">Signal</keyword>
<dbReference type="PANTHER" id="PTHR21229:SF2">
    <property type="entry name" value="RE59932P"/>
    <property type="match status" value="1"/>
</dbReference>
<keyword evidence="4 6" id="KW-1133">Transmembrane helix</keyword>
<dbReference type="InterPro" id="IPR053937">
    <property type="entry name" value="GOST_TM"/>
</dbReference>
<evidence type="ECO:0000256" key="6">
    <source>
        <dbReference type="SAM" id="Phobius"/>
    </source>
</evidence>
<evidence type="ECO:0000259" key="9">
    <source>
        <dbReference type="Pfam" id="PF21904"/>
    </source>
</evidence>
<dbReference type="Pfam" id="PF06814">
    <property type="entry name" value="GOST_TM"/>
    <property type="match status" value="1"/>
</dbReference>
<comment type="caution">
    <text evidence="10">The sequence shown here is derived from an EMBL/GenBank/DDBJ whole genome shotgun (WGS) entry which is preliminary data.</text>
</comment>
<evidence type="ECO:0000256" key="1">
    <source>
        <dbReference type="ARBA" id="ARBA00004141"/>
    </source>
</evidence>
<evidence type="ECO:0000256" key="5">
    <source>
        <dbReference type="ARBA" id="ARBA00023136"/>
    </source>
</evidence>
<evidence type="ECO:0008006" key="12">
    <source>
        <dbReference type="Google" id="ProtNLM"/>
    </source>
</evidence>
<dbReference type="InterPro" id="IPR009637">
    <property type="entry name" value="GPR107/GPR108-like"/>
</dbReference>
<evidence type="ECO:0000313" key="10">
    <source>
        <dbReference type="EMBL" id="KAJ0209667.1"/>
    </source>
</evidence>
<feature type="transmembrane region" description="Helical" evidence="6">
    <location>
        <begin position="204"/>
        <end position="231"/>
    </location>
</feature>
<feature type="transmembrane region" description="Helical" evidence="6">
    <location>
        <begin position="169"/>
        <end position="192"/>
    </location>
</feature>
<dbReference type="PANTHER" id="PTHR21229">
    <property type="entry name" value="LUNG SEVEN TRANSMEMBRANE RECEPTOR"/>
    <property type="match status" value="1"/>
</dbReference>
<gene>
    <name evidence="10" type="ORF">LSAT_V11C400181970</name>
</gene>
<evidence type="ECO:0000259" key="8">
    <source>
        <dbReference type="Pfam" id="PF06814"/>
    </source>
</evidence>
<feature type="domain" description="GOST seven transmembrane" evidence="8">
    <location>
        <begin position="115"/>
        <end position="212"/>
    </location>
</feature>
<keyword evidence="5 6" id="KW-0472">Membrane</keyword>
<reference evidence="10 11" key="1">
    <citation type="journal article" date="2017" name="Nat. Commun.">
        <title>Genome assembly with in vitro proximity ligation data and whole-genome triplication in lettuce.</title>
        <authorList>
            <person name="Reyes-Chin-Wo S."/>
            <person name="Wang Z."/>
            <person name="Yang X."/>
            <person name="Kozik A."/>
            <person name="Arikit S."/>
            <person name="Song C."/>
            <person name="Xia L."/>
            <person name="Froenicke L."/>
            <person name="Lavelle D.O."/>
            <person name="Truco M.J."/>
            <person name="Xia R."/>
            <person name="Zhu S."/>
            <person name="Xu C."/>
            <person name="Xu H."/>
            <person name="Xu X."/>
            <person name="Cox K."/>
            <person name="Korf I."/>
            <person name="Meyers B.C."/>
            <person name="Michelmore R.W."/>
        </authorList>
    </citation>
    <scope>NUCLEOTIDE SEQUENCE [LARGE SCALE GENOMIC DNA]</scope>
    <source>
        <strain evidence="11">cv. Salinas</strain>
        <tissue evidence="10">Seedlings</tissue>
    </source>
</reference>
<dbReference type="Pfam" id="PF21904">
    <property type="entry name" value="CAND6-7_N"/>
    <property type="match status" value="1"/>
</dbReference>
<dbReference type="Proteomes" id="UP000235145">
    <property type="component" value="Unassembled WGS sequence"/>
</dbReference>